<dbReference type="InterPro" id="IPR050469">
    <property type="entry name" value="Diguanylate_Cyclase"/>
</dbReference>
<keyword evidence="1" id="KW-0812">Transmembrane</keyword>
<dbReference type="SUPFAM" id="SSF55073">
    <property type="entry name" value="Nucleotide cyclase"/>
    <property type="match status" value="1"/>
</dbReference>
<feature type="domain" description="GGDEF" evidence="2">
    <location>
        <begin position="374"/>
        <end position="499"/>
    </location>
</feature>
<dbReference type="InterPro" id="IPR043128">
    <property type="entry name" value="Rev_trsase/Diguanyl_cyclase"/>
</dbReference>
<evidence type="ECO:0000313" key="4">
    <source>
        <dbReference type="Proteomes" id="UP001276150"/>
    </source>
</evidence>
<feature type="transmembrane region" description="Helical" evidence="1">
    <location>
        <begin position="21"/>
        <end position="44"/>
    </location>
</feature>
<dbReference type="InterPro" id="IPR029787">
    <property type="entry name" value="Nucleotide_cyclase"/>
</dbReference>
<dbReference type="SMART" id="SM01080">
    <property type="entry name" value="CHASE2"/>
    <property type="match status" value="1"/>
</dbReference>
<keyword evidence="4" id="KW-1185">Reference proteome</keyword>
<dbReference type="Gene3D" id="3.30.70.270">
    <property type="match status" value="1"/>
</dbReference>
<dbReference type="PANTHER" id="PTHR45138:SF9">
    <property type="entry name" value="DIGUANYLATE CYCLASE DGCM-RELATED"/>
    <property type="match status" value="1"/>
</dbReference>
<evidence type="ECO:0000259" key="2">
    <source>
        <dbReference type="PROSITE" id="PS50887"/>
    </source>
</evidence>
<dbReference type="RefSeq" id="WP_317640648.1">
    <property type="nucleotide sequence ID" value="NZ_JAPMIV010000023.1"/>
</dbReference>
<dbReference type="PANTHER" id="PTHR45138">
    <property type="entry name" value="REGULATORY COMPONENTS OF SENSORY TRANSDUCTION SYSTEM"/>
    <property type="match status" value="1"/>
</dbReference>
<dbReference type="NCBIfam" id="TIGR00254">
    <property type="entry name" value="GGDEF"/>
    <property type="match status" value="1"/>
</dbReference>
<gene>
    <name evidence="3" type="ORF">ORD21_12005</name>
</gene>
<organism evidence="3 4">
    <name type="scientific">Deinococcus arenicola</name>
    <dbReference type="NCBI Taxonomy" id="2994950"/>
    <lineage>
        <taxon>Bacteria</taxon>
        <taxon>Thermotogati</taxon>
        <taxon>Deinococcota</taxon>
        <taxon>Deinococci</taxon>
        <taxon>Deinococcales</taxon>
        <taxon>Deinococcaceae</taxon>
        <taxon>Deinococcus</taxon>
    </lineage>
</organism>
<dbReference type="Pfam" id="PF05226">
    <property type="entry name" value="CHASE2"/>
    <property type="match status" value="1"/>
</dbReference>
<dbReference type="InterPro" id="IPR000160">
    <property type="entry name" value="GGDEF_dom"/>
</dbReference>
<accession>A0ABU4DSE7</accession>
<evidence type="ECO:0000256" key="1">
    <source>
        <dbReference type="SAM" id="Phobius"/>
    </source>
</evidence>
<keyword evidence="1" id="KW-0472">Membrane</keyword>
<protein>
    <submittedName>
        <fullName evidence="3">CHASE2 domain-containing protein</fullName>
    </submittedName>
</protein>
<keyword evidence="1" id="KW-1133">Transmembrane helix</keyword>
<name>A0ABU4DSE7_9DEIO</name>
<dbReference type="EMBL" id="JAPMIV010000023">
    <property type="protein sequence ID" value="MDV6375313.1"/>
    <property type="molecule type" value="Genomic_DNA"/>
</dbReference>
<proteinExistence type="predicted"/>
<dbReference type="Proteomes" id="UP001276150">
    <property type="component" value="Unassembled WGS sequence"/>
</dbReference>
<dbReference type="CDD" id="cd01949">
    <property type="entry name" value="GGDEF"/>
    <property type="match status" value="1"/>
</dbReference>
<dbReference type="PROSITE" id="PS50887">
    <property type="entry name" value="GGDEF"/>
    <property type="match status" value="1"/>
</dbReference>
<sequence>MFSSPDFAPPRLAAVRPMRRFVVPLAAVLAAGLVWVLPANSLLWDALNRALSSPADGRVVVVGIDDATLRDYGRISSWPRDLYRQALDTLDQAGASAIGVDVLLADPARNDAALAAVFSRPNVVLATAPDEPTTLRPDWKSPTGISALNLSSDGVVRSFQAAYPDPGSPDGVAPSFARQLAVAAGRNVPLDSGDRILRYSAPHPQRLPVVPFRDVVNGTIRYGDFQNRVVVVGLTATGAGGPTVRDVGGQVVPGVELQARAVSSLLSAPFTTLPLWTVMLAGALAAVAAVLAGGLWGFGIALLALALAVPYWLLNTLLPGVTLSLCGVLGTGLVMLERGLTLRRTGVRDPLTGFGNRLAFTRALEGRWQTRHVRPLGLLLVDLSGFRKVNVAYGYAAGDELLRDLAERILRHKRRGDLLFRWGPDEFAVLLDNINSTELANLTRQVQLSLDNMTYRELHLQASVGGASTGPDIVQPTDLIEAASRSRYRIKYQREQWRI</sequence>
<comment type="caution">
    <text evidence="3">The sequence shown here is derived from an EMBL/GenBank/DDBJ whole genome shotgun (WGS) entry which is preliminary data.</text>
</comment>
<evidence type="ECO:0000313" key="3">
    <source>
        <dbReference type="EMBL" id="MDV6375313.1"/>
    </source>
</evidence>
<dbReference type="InterPro" id="IPR007890">
    <property type="entry name" value="CHASE2"/>
</dbReference>
<dbReference type="SMART" id="SM00267">
    <property type="entry name" value="GGDEF"/>
    <property type="match status" value="1"/>
</dbReference>
<dbReference type="Pfam" id="PF00990">
    <property type="entry name" value="GGDEF"/>
    <property type="match status" value="1"/>
</dbReference>
<reference evidence="3 4" key="1">
    <citation type="submission" date="2022-11" db="EMBL/GenBank/DDBJ databases">
        <title>Deinococcus ZS9-10, Low Temperature and Draught-tolerating, UV-resistant Bacteria from Continental Antarctica.</title>
        <authorList>
            <person name="Cheng L."/>
        </authorList>
    </citation>
    <scope>NUCLEOTIDE SEQUENCE [LARGE SCALE GENOMIC DNA]</scope>
    <source>
        <strain evidence="3 4">ZS9-10</strain>
    </source>
</reference>
<feature type="transmembrane region" description="Helical" evidence="1">
    <location>
        <begin position="320"/>
        <end position="336"/>
    </location>
</feature>